<keyword evidence="2" id="KW-1185">Reference proteome</keyword>
<dbReference type="Proteomes" id="UP000078343">
    <property type="component" value="Unassembled WGS sequence"/>
</dbReference>
<organism evidence="1 2">
    <name type="scientific">Fonsecaea erecta</name>
    <dbReference type="NCBI Taxonomy" id="1367422"/>
    <lineage>
        <taxon>Eukaryota</taxon>
        <taxon>Fungi</taxon>
        <taxon>Dikarya</taxon>
        <taxon>Ascomycota</taxon>
        <taxon>Pezizomycotina</taxon>
        <taxon>Eurotiomycetes</taxon>
        <taxon>Chaetothyriomycetidae</taxon>
        <taxon>Chaetothyriales</taxon>
        <taxon>Herpotrichiellaceae</taxon>
        <taxon>Fonsecaea</taxon>
    </lineage>
</organism>
<evidence type="ECO:0000313" key="1">
    <source>
        <dbReference type="EMBL" id="OAP55074.1"/>
    </source>
</evidence>
<dbReference type="AlphaFoldDB" id="A0A178Z5M8"/>
<dbReference type="EMBL" id="LVYI01000012">
    <property type="protein sequence ID" value="OAP55074.1"/>
    <property type="molecule type" value="Genomic_DNA"/>
</dbReference>
<dbReference type="RefSeq" id="XP_018688441.1">
    <property type="nucleotide sequence ID" value="XM_018842280.1"/>
</dbReference>
<name>A0A178Z5M8_9EURO</name>
<protein>
    <submittedName>
        <fullName evidence="1">Uncharacterized protein</fullName>
    </submittedName>
</protein>
<gene>
    <name evidence="1" type="ORF">AYL99_10774</name>
</gene>
<reference evidence="1 2" key="1">
    <citation type="submission" date="2016-04" db="EMBL/GenBank/DDBJ databases">
        <title>Draft genome of Fonsecaea erecta CBS 125763.</title>
        <authorList>
            <person name="Weiss V.A."/>
            <person name="Vicente V.A."/>
            <person name="Raittz R.T."/>
            <person name="Moreno L.F."/>
            <person name="De Souza E.M."/>
            <person name="Pedrosa F.O."/>
            <person name="Steffens M.B."/>
            <person name="Faoro H."/>
            <person name="Tadra-Sfeir M.Z."/>
            <person name="Najafzadeh M.J."/>
            <person name="Felipe M.S."/>
            <person name="Teixeira M."/>
            <person name="Sun J."/>
            <person name="Xi L."/>
            <person name="Gomes R."/>
            <person name="De Azevedo C.M."/>
            <person name="Salgado C.G."/>
            <person name="Da Silva M.B."/>
            <person name="Nascimento M.F."/>
            <person name="Queiroz-Telles F."/>
            <person name="Attili D.S."/>
            <person name="Gorbushina A."/>
        </authorList>
    </citation>
    <scope>NUCLEOTIDE SEQUENCE [LARGE SCALE GENOMIC DNA]</scope>
    <source>
        <strain evidence="1 2">CBS 125763</strain>
    </source>
</reference>
<evidence type="ECO:0000313" key="2">
    <source>
        <dbReference type="Proteomes" id="UP000078343"/>
    </source>
</evidence>
<comment type="caution">
    <text evidence="1">The sequence shown here is derived from an EMBL/GenBank/DDBJ whole genome shotgun (WGS) entry which is preliminary data.</text>
</comment>
<dbReference type="OrthoDB" id="431691at2759"/>
<sequence>MCRLCGRVVKCIFDILKSVYYDQADTRPASVKLLRSHLHGGLNISNHPCIQQSFASHPKCVDSKTNYYIAVTSSVIVLITPTVAAVEDVMPFFLYDTNTARLSEENGYIQSLKTSPETATRLSHAAKIKGWPGGS</sequence>
<accession>A0A178Z5M8</accession>
<dbReference type="GeneID" id="30014942"/>
<proteinExistence type="predicted"/>